<comment type="pathway">
    <text evidence="1">Organosulfur degradation.</text>
</comment>
<evidence type="ECO:0000256" key="3">
    <source>
        <dbReference type="ARBA" id="ARBA00023002"/>
    </source>
</evidence>
<evidence type="ECO:0000256" key="5">
    <source>
        <dbReference type="ARBA" id="ARBA00063095"/>
    </source>
</evidence>
<evidence type="ECO:0000256" key="2">
    <source>
        <dbReference type="ARBA" id="ARBA00006484"/>
    </source>
</evidence>
<dbReference type="EC" id="1.1.1.313" evidence="6"/>
<sequence>MTQSSRKLAVITGASSGFGRATAIKLAQNGWQIVALARRVDRIESLQKELGEANCQIKGFDVRQDADIRALVDSLKSQDLSVDLLVNNAGLALGLDSADKADLNDWQTMIDTNITGLVKMTRALLPDMVAAKKGHIVNIGSIAGTYPYPGGNAYGATKAFVAQFSLNLRADLAGTGIRVTNIEPGLAESEFSLVRFHGDKNKADSIYAGVEPLTPTDIAESVFWCANQPAHVNINRIELMPTCQSFAPLTISKEDA</sequence>
<keyword evidence="9" id="KW-1185">Reference proteome</keyword>
<dbReference type="PROSITE" id="PS00061">
    <property type="entry name" value="ADH_SHORT"/>
    <property type="match status" value="1"/>
</dbReference>
<evidence type="ECO:0000256" key="4">
    <source>
        <dbReference type="ARBA" id="ARBA00052263"/>
    </source>
</evidence>
<evidence type="ECO:0000256" key="7">
    <source>
        <dbReference type="RuleBase" id="RU000363"/>
    </source>
</evidence>
<evidence type="ECO:0000313" key="8">
    <source>
        <dbReference type="EMBL" id="TQV73739.1"/>
    </source>
</evidence>
<reference evidence="8 9" key="1">
    <citation type="submission" date="2019-06" db="EMBL/GenBank/DDBJ databases">
        <title>Draft genome of Aliikangiella marina GYP-15.</title>
        <authorList>
            <person name="Wang G."/>
        </authorList>
    </citation>
    <scope>NUCLEOTIDE SEQUENCE [LARGE SCALE GENOMIC DNA]</scope>
    <source>
        <strain evidence="8 9">GYP-15</strain>
    </source>
</reference>
<dbReference type="FunFam" id="3.40.50.720:FF:000047">
    <property type="entry name" value="NADP-dependent L-serine/L-allo-threonine dehydrogenase"/>
    <property type="match status" value="1"/>
</dbReference>
<keyword evidence="3" id="KW-0560">Oxidoreductase</keyword>
<name>A0A545T954_9GAMM</name>
<dbReference type="PRINTS" id="PR00080">
    <property type="entry name" value="SDRFAMILY"/>
</dbReference>
<organism evidence="8 9">
    <name type="scientific">Aliikangiella marina</name>
    <dbReference type="NCBI Taxonomy" id="1712262"/>
    <lineage>
        <taxon>Bacteria</taxon>
        <taxon>Pseudomonadati</taxon>
        <taxon>Pseudomonadota</taxon>
        <taxon>Gammaproteobacteria</taxon>
        <taxon>Oceanospirillales</taxon>
        <taxon>Pleioneaceae</taxon>
        <taxon>Aliikangiella</taxon>
    </lineage>
</organism>
<evidence type="ECO:0000256" key="1">
    <source>
        <dbReference type="ARBA" id="ARBA00005177"/>
    </source>
</evidence>
<dbReference type="SUPFAM" id="SSF51735">
    <property type="entry name" value="NAD(P)-binding Rossmann-fold domains"/>
    <property type="match status" value="1"/>
</dbReference>
<dbReference type="RefSeq" id="WP_142942447.1">
    <property type="nucleotide sequence ID" value="NZ_VIKR01000003.1"/>
</dbReference>
<accession>A0A545T954</accession>
<dbReference type="PRINTS" id="PR00081">
    <property type="entry name" value="GDHRDH"/>
</dbReference>
<comment type="subunit">
    <text evidence="5">Homodimer and heterotetramer.</text>
</comment>
<dbReference type="Pfam" id="PF00106">
    <property type="entry name" value="adh_short"/>
    <property type="match status" value="1"/>
</dbReference>
<dbReference type="GO" id="GO:0016616">
    <property type="term" value="F:oxidoreductase activity, acting on the CH-OH group of donors, NAD or NADP as acceptor"/>
    <property type="evidence" value="ECO:0007669"/>
    <property type="project" value="UniProtKB-ARBA"/>
</dbReference>
<dbReference type="PANTHER" id="PTHR42901">
    <property type="entry name" value="ALCOHOL DEHYDROGENASE"/>
    <property type="match status" value="1"/>
</dbReference>
<dbReference type="InterPro" id="IPR036291">
    <property type="entry name" value="NAD(P)-bd_dom_sf"/>
</dbReference>
<dbReference type="OrthoDB" id="9810734at2"/>
<dbReference type="InterPro" id="IPR020904">
    <property type="entry name" value="Sc_DH/Rdtase_CS"/>
</dbReference>
<gene>
    <name evidence="8" type="ORF">FLL45_12780</name>
</gene>
<dbReference type="PANTHER" id="PTHR42901:SF1">
    <property type="entry name" value="ALCOHOL DEHYDROGENASE"/>
    <property type="match status" value="1"/>
</dbReference>
<dbReference type="AlphaFoldDB" id="A0A545T954"/>
<dbReference type="EMBL" id="VIKR01000003">
    <property type="protein sequence ID" value="TQV73739.1"/>
    <property type="molecule type" value="Genomic_DNA"/>
</dbReference>
<dbReference type="Proteomes" id="UP000317839">
    <property type="component" value="Unassembled WGS sequence"/>
</dbReference>
<comment type="caution">
    <text evidence="8">The sequence shown here is derived from an EMBL/GenBank/DDBJ whole genome shotgun (WGS) entry which is preliminary data.</text>
</comment>
<evidence type="ECO:0000256" key="6">
    <source>
        <dbReference type="ARBA" id="ARBA00066933"/>
    </source>
</evidence>
<dbReference type="InterPro" id="IPR002347">
    <property type="entry name" value="SDR_fam"/>
</dbReference>
<dbReference type="CDD" id="cd05346">
    <property type="entry name" value="SDR_c5"/>
    <property type="match status" value="1"/>
</dbReference>
<evidence type="ECO:0000313" key="9">
    <source>
        <dbReference type="Proteomes" id="UP000317839"/>
    </source>
</evidence>
<dbReference type="Gene3D" id="3.40.50.720">
    <property type="entry name" value="NAD(P)-binding Rossmann-like Domain"/>
    <property type="match status" value="1"/>
</dbReference>
<proteinExistence type="inferred from homology"/>
<comment type="catalytic activity">
    <reaction evidence="4">
        <text>2-hydroxyethane-1-sulfonate + NADP(+) = sulfoacetaldehyde + NADPH + H(+)</text>
        <dbReference type="Rhea" id="RHEA:29591"/>
        <dbReference type="ChEBI" id="CHEBI:15378"/>
        <dbReference type="ChEBI" id="CHEBI:57783"/>
        <dbReference type="ChEBI" id="CHEBI:58246"/>
        <dbReference type="ChEBI" id="CHEBI:58349"/>
        <dbReference type="ChEBI" id="CHEBI:61904"/>
        <dbReference type="EC" id="1.1.1.313"/>
    </reaction>
</comment>
<comment type="similarity">
    <text evidence="2 7">Belongs to the short-chain dehydrogenases/reductases (SDR) family.</text>
</comment>
<protein>
    <recommendedName>
        <fullName evidence="6">sulfoacetaldehyde reductase (NADPH)</fullName>
        <ecNumber evidence="6">1.1.1.313</ecNumber>
    </recommendedName>
</protein>